<name>A0AA36MTU9_9DINO</name>
<gene>
    <name evidence="3" type="ORF">EVOR1521_LOCUS8132</name>
</gene>
<evidence type="ECO:0008006" key="5">
    <source>
        <dbReference type="Google" id="ProtNLM"/>
    </source>
</evidence>
<feature type="compositionally biased region" description="Basic and acidic residues" evidence="2">
    <location>
        <begin position="1"/>
        <end position="12"/>
    </location>
</feature>
<dbReference type="PROSITE" id="PS50005">
    <property type="entry name" value="TPR"/>
    <property type="match status" value="1"/>
</dbReference>
<sequence length="1106" mass="120831">MLHSNGEHDLPRRSRSWSPSLPPKSQDLWDDEGDSEVLFDACRFPRPTGDLLDCVIGEEPWQTAETCDGRKVRVVGEASALKRLFQLPLHTAGEALCLHRIGDCLVVLEASNHALSEVEDLDLGQCQSSPRSPRVNPPRCQVRVDGDMVRVFPVVETAEPVQVDESPISTPSAACCEWRVREGLSLLALVPRRMSSGESGLADLSRSSQLRLLDAPCWPSYVSTVLRLENVGGSLIMPHDMAKARPALPEYHRRVTEDLSAVLVVPLNSPLETRTLVDSWLSCCLYGSPSLLCFFVDADGICRGCRFVLAADIPYLEDIAKGYTTGASCLTSGATSTAAFEPRALREVSHSLLETLVSRCDRDGGHFLLVPSPLGPRLLRAGSDSDDLSSEEAEGSARSLGQEMVDLPAAKTAFQPREEVPKTTDVTSAAPQRLRAAAVTQALLMYHAAVRLAQGMGAASTELKQVPAGSRWTAKSCRHPLRVRQMMLRSVRALRRACAEEKTFAPLPRRFQLLLASAHEFLADTFLAEEVPGDLKLDISRYMSALRHLQKSKDNLAEYTDGSTSDGESKFARSVKHLAERLNAKAVNAHLCLARLQQRHPWCDTSWCNIGLAMKALDAAEELVLKPTRATPPRQMGAYECSLLASISKWKADHVHELATLALTGAPELAEGVREYLEAQQKECNESLQALPTQCERWLQSTVSLSLRALHQLAAVPSEVASELQVQARLLLARAYSKLGHLYASTGRFTKAMTHAKQGIELFNATKDRLEAAKLQIWLCRLQLRMALQAAAGRAECLEEDPDLLCGVSAASPAEQTTLQQVVQQLQKALNALDSSVVEEQHMYEDGQALLGRVVLRQALVKLAKAPAPFNSCSRLCEDASVFSALELLQTQDDDAASSATTKEAIEKLHQAVACFRSAESQSLCGMSHCCLAYVYYCGRADPRLQRLSLTHCQHALEQLPKHSSEATILAAKLLEAKVTRRLTQKGQPSWAGDARAASILCDVTLLRLAVPALPADIGEVVGSQEERVRSVLLTSGDEGGATQLMTFLRQELSSILLRLLKVEQDGVGRDLKTLYCSLLTAWHAEAGQAEALSALAAHLRRILAT</sequence>
<feature type="region of interest" description="Disordered" evidence="2">
    <location>
        <begin position="1"/>
        <end position="29"/>
    </location>
</feature>
<feature type="repeat" description="TPR" evidence="1">
    <location>
        <begin position="733"/>
        <end position="766"/>
    </location>
</feature>
<proteinExistence type="predicted"/>
<evidence type="ECO:0000313" key="3">
    <source>
        <dbReference type="EMBL" id="CAJ1380084.1"/>
    </source>
</evidence>
<dbReference type="Proteomes" id="UP001178507">
    <property type="component" value="Unassembled WGS sequence"/>
</dbReference>
<feature type="region of interest" description="Disordered" evidence="2">
    <location>
        <begin position="380"/>
        <end position="399"/>
    </location>
</feature>
<evidence type="ECO:0000313" key="4">
    <source>
        <dbReference type="Proteomes" id="UP001178507"/>
    </source>
</evidence>
<keyword evidence="4" id="KW-1185">Reference proteome</keyword>
<dbReference type="InterPro" id="IPR019734">
    <property type="entry name" value="TPR_rpt"/>
</dbReference>
<feature type="compositionally biased region" description="Acidic residues" evidence="2">
    <location>
        <begin position="384"/>
        <end position="394"/>
    </location>
</feature>
<dbReference type="EMBL" id="CAUJNA010000680">
    <property type="protein sequence ID" value="CAJ1380084.1"/>
    <property type="molecule type" value="Genomic_DNA"/>
</dbReference>
<reference evidence="3" key="1">
    <citation type="submission" date="2023-08" db="EMBL/GenBank/DDBJ databases">
        <authorList>
            <person name="Chen Y."/>
            <person name="Shah S."/>
            <person name="Dougan E. K."/>
            <person name="Thang M."/>
            <person name="Chan C."/>
        </authorList>
    </citation>
    <scope>NUCLEOTIDE SEQUENCE</scope>
</reference>
<dbReference type="AlphaFoldDB" id="A0AA36MTU9"/>
<comment type="caution">
    <text evidence="3">The sequence shown here is derived from an EMBL/GenBank/DDBJ whole genome shotgun (WGS) entry which is preliminary data.</text>
</comment>
<protein>
    <recommendedName>
        <fullName evidence="5">Erythroid differentiation-related factor 1</fullName>
    </recommendedName>
</protein>
<organism evidence="3 4">
    <name type="scientific">Effrenium voratum</name>
    <dbReference type="NCBI Taxonomy" id="2562239"/>
    <lineage>
        <taxon>Eukaryota</taxon>
        <taxon>Sar</taxon>
        <taxon>Alveolata</taxon>
        <taxon>Dinophyceae</taxon>
        <taxon>Suessiales</taxon>
        <taxon>Symbiodiniaceae</taxon>
        <taxon>Effrenium</taxon>
    </lineage>
</organism>
<accession>A0AA36MTU9</accession>
<evidence type="ECO:0000256" key="1">
    <source>
        <dbReference type="PROSITE-ProRule" id="PRU00339"/>
    </source>
</evidence>
<keyword evidence="1" id="KW-0802">TPR repeat</keyword>
<evidence type="ECO:0000256" key="2">
    <source>
        <dbReference type="SAM" id="MobiDB-lite"/>
    </source>
</evidence>